<dbReference type="Proteomes" id="UP000315003">
    <property type="component" value="Chromosome"/>
</dbReference>
<dbReference type="OrthoDB" id="9790659at2"/>
<keyword evidence="2" id="KW-0812">Transmembrane</keyword>
<dbReference type="EMBL" id="CP036272">
    <property type="protein sequence ID" value="QDT62334.1"/>
    <property type="molecule type" value="Genomic_DNA"/>
</dbReference>
<dbReference type="Pfam" id="PF04087">
    <property type="entry name" value="DUF389"/>
    <property type="match status" value="1"/>
</dbReference>
<feature type="region of interest" description="Disordered" evidence="1">
    <location>
        <begin position="90"/>
        <end position="142"/>
    </location>
</feature>
<proteinExistence type="predicted"/>
<gene>
    <name evidence="3" type="ORF">SV7mr_48810</name>
</gene>
<protein>
    <recommendedName>
        <fullName evidence="5">DUF389 domain-containing protein</fullName>
    </recommendedName>
</protein>
<keyword evidence="4" id="KW-1185">Reference proteome</keyword>
<organism evidence="3 4">
    <name type="scientific">Stieleria bergensis</name>
    <dbReference type="NCBI Taxonomy" id="2528025"/>
    <lineage>
        <taxon>Bacteria</taxon>
        <taxon>Pseudomonadati</taxon>
        <taxon>Planctomycetota</taxon>
        <taxon>Planctomycetia</taxon>
        <taxon>Pirellulales</taxon>
        <taxon>Pirellulaceae</taxon>
        <taxon>Stieleria</taxon>
    </lineage>
</organism>
<dbReference type="PANTHER" id="PTHR20992">
    <property type="entry name" value="AT15442P-RELATED"/>
    <property type="match status" value="1"/>
</dbReference>
<sequence>MMALRLRVLPTQCPVDLFGLGVSMSLILIIPAEAQLRLAAPWAVAIAESMDCEIIPVVLGADHEILDRHTEATFAKLLYGSPSNSIANGHAPASVTTSATPATVAPSPATSAKSATSATTASSAPARDAAAGDSAGNSPAPLRSPVTVVNLEQDVEPIHQLCQERGCRLLLIPYSHADADWQLKLFQKSKYRTVWLNPCSPPPTKAAEIAGGYRLTELATKRITMKMLGLQPTAWGIDHQKPDHVDDDKQVELAIHAFDQLAADGKSLIVLASNDDNGWLSKAGQAALDEDCGSSFAMVREGQSMARGALARLRRWTDSITPPLSRSERVELQEDLETGSRPSFEFLGLISAASMLAAFGLYQNSAAVIIGAMLIAPLMTPILGAGMAIAVGNRPLFRTAWKAIGLGFVGALVSGACFGVLVLVLRGFSWPDLGPEKATEMWARCNPSPIDFCVGFVGGMAASYARTRKDLSSALAGAAIAAALVPPISTAGLQLVFGPWNLQAHGLPILGPIIVVGINVLTIMAGSSLVLWVRGIRATDGQRKKQDRWAIRTILAVLVAILLVLVGLLEAKLLTGG</sequence>
<keyword evidence="2" id="KW-0472">Membrane</keyword>
<dbReference type="InterPro" id="IPR005240">
    <property type="entry name" value="DUF389"/>
</dbReference>
<feature type="transmembrane region" description="Helical" evidence="2">
    <location>
        <begin position="403"/>
        <end position="428"/>
    </location>
</feature>
<keyword evidence="2" id="KW-1133">Transmembrane helix</keyword>
<evidence type="ECO:0000256" key="2">
    <source>
        <dbReference type="SAM" id="Phobius"/>
    </source>
</evidence>
<feature type="transmembrane region" description="Helical" evidence="2">
    <location>
        <begin position="344"/>
        <end position="362"/>
    </location>
</feature>
<dbReference type="PANTHER" id="PTHR20992:SF9">
    <property type="entry name" value="AT15442P-RELATED"/>
    <property type="match status" value="1"/>
</dbReference>
<evidence type="ECO:0008006" key="5">
    <source>
        <dbReference type="Google" id="ProtNLM"/>
    </source>
</evidence>
<feature type="transmembrane region" description="Helical" evidence="2">
    <location>
        <begin position="554"/>
        <end position="574"/>
    </location>
</feature>
<feature type="transmembrane region" description="Helical" evidence="2">
    <location>
        <begin position="474"/>
        <end position="497"/>
    </location>
</feature>
<evidence type="ECO:0000313" key="3">
    <source>
        <dbReference type="EMBL" id="QDT62334.1"/>
    </source>
</evidence>
<evidence type="ECO:0000313" key="4">
    <source>
        <dbReference type="Proteomes" id="UP000315003"/>
    </source>
</evidence>
<evidence type="ECO:0000256" key="1">
    <source>
        <dbReference type="SAM" id="MobiDB-lite"/>
    </source>
</evidence>
<reference evidence="3 4" key="1">
    <citation type="submission" date="2019-02" db="EMBL/GenBank/DDBJ databases">
        <title>Deep-cultivation of Planctomycetes and their phenomic and genomic characterization uncovers novel biology.</title>
        <authorList>
            <person name="Wiegand S."/>
            <person name="Jogler M."/>
            <person name="Boedeker C."/>
            <person name="Pinto D."/>
            <person name="Vollmers J."/>
            <person name="Rivas-Marin E."/>
            <person name="Kohn T."/>
            <person name="Peeters S.H."/>
            <person name="Heuer A."/>
            <person name="Rast P."/>
            <person name="Oberbeckmann S."/>
            <person name="Bunk B."/>
            <person name="Jeske O."/>
            <person name="Meyerdierks A."/>
            <person name="Storesund J.E."/>
            <person name="Kallscheuer N."/>
            <person name="Luecker S."/>
            <person name="Lage O.M."/>
            <person name="Pohl T."/>
            <person name="Merkel B.J."/>
            <person name="Hornburger P."/>
            <person name="Mueller R.-W."/>
            <person name="Bruemmer F."/>
            <person name="Labrenz M."/>
            <person name="Spormann A.M."/>
            <person name="Op den Camp H."/>
            <person name="Overmann J."/>
            <person name="Amann R."/>
            <person name="Jetten M.S.M."/>
            <person name="Mascher T."/>
            <person name="Medema M.H."/>
            <person name="Devos D.P."/>
            <person name="Kaster A.-K."/>
            <person name="Ovreas L."/>
            <person name="Rohde M."/>
            <person name="Galperin M.Y."/>
            <person name="Jogler C."/>
        </authorList>
    </citation>
    <scope>NUCLEOTIDE SEQUENCE [LARGE SCALE GENOMIC DNA]</scope>
    <source>
        <strain evidence="3 4">SV_7m_r</strain>
    </source>
</reference>
<feature type="transmembrane region" description="Helical" evidence="2">
    <location>
        <begin position="368"/>
        <end position="391"/>
    </location>
</feature>
<feature type="compositionally biased region" description="Low complexity" evidence="1">
    <location>
        <begin position="91"/>
        <end position="141"/>
    </location>
</feature>
<accession>A0A517T1S4</accession>
<feature type="transmembrane region" description="Helical" evidence="2">
    <location>
        <begin position="509"/>
        <end position="533"/>
    </location>
</feature>
<dbReference type="AlphaFoldDB" id="A0A517T1S4"/>
<name>A0A517T1S4_9BACT</name>